<comment type="caution">
    <text evidence="1">The sequence shown here is derived from an EMBL/GenBank/DDBJ whole genome shotgun (WGS) entry which is preliminary data.</text>
</comment>
<gene>
    <name evidence="1" type="ORF">S01H4_26199</name>
</gene>
<dbReference type="EMBL" id="BART01012591">
    <property type="protein sequence ID" value="GAG82894.1"/>
    <property type="molecule type" value="Genomic_DNA"/>
</dbReference>
<organism evidence="1">
    <name type="scientific">marine sediment metagenome</name>
    <dbReference type="NCBI Taxonomy" id="412755"/>
    <lineage>
        <taxon>unclassified sequences</taxon>
        <taxon>metagenomes</taxon>
        <taxon>ecological metagenomes</taxon>
    </lineage>
</organism>
<protein>
    <submittedName>
        <fullName evidence="1">Uncharacterized protein</fullName>
    </submittedName>
</protein>
<accession>X1AKA6</accession>
<reference evidence="1" key="1">
    <citation type="journal article" date="2014" name="Front. Microbiol.">
        <title>High frequency of phylogenetically diverse reductive dehalogenase-homologous genes in deep subseafloor sedimentary metagenomes.</title>
        <authorList>
            <person name="Kawai M."/>
            <person name="Futagami T."/>
            <person name="Toyoda A."/>
            <person name="Takaki Y."/>
            <person name="Nishi S."/>
            <person name="Hori S."/>
            <person name="Arai W."/>
            <person name="Tsubouchi T."/>
            <person name="Morono Y."/>
            <person name="Uchiyama I."/>
            <person name="Ito T."/>
            <person name="Fujiyama A."/>
            <person name="Inagaki F."/>
            <person name="Takami H."/>
        </authorList>
    </citation>
    <scope>NUCLEOTIDE SEQUENCE</scope>
    <source>
        <strain evidence="1">Expedition CK06-06</strain>
    </source>
</reference>
<sequence length="64" mass="7005">MIRSPIYHVSSFISPSGTGVFIQFTYPWLRVSDPSIGVASTPKISLTVTSVKFEVPSFQTVIIS</sequence>
<proteinExistence type="predicted"/>
<dbReference type="AlphaFoldDB" id="X1AKA6"/>
<name>X1AKA6_9ZZZZ</name>
<evidence type="ECO:0000313" key="1">
    <source>
        <dbReference type="EMBL" id="GAG82894.1"/>
    </source>
</evidence>